<dbReference type="InterPro" id="IPR052299">
    <property type="entry name" value="CEP76"/>
</dbReference>
<dbReference type="PANTHER" id="PTHR46436">
    <property type="entry name" value="CENTROSOMAL PROTEIN OF 76 KDA"/>
    <property type="match status" value="1"/>
</dbReference>
<dbReference type="Pfam" id="PF24656">
    <property type="entry name" value="CEPT76_peptidase"/>
    <property type="match status" value="1"/>
</dbReference>
<feature type="domain" description="CEP76 C2" evidence="1">
    <location>
        <begin position="91"/>
        <end position="225"/>
    </location>
</feature>
<dbReference type="Pfam" id="PF15627">
    <property type="entry name" value="CEP76-C2"/>
    <property type="match status" value="1"/>
</dbReference>
<dbReference type="InterPro" id="IPR028926">
    <property type="entry name" value="CEP76-C2"/>
</dbReference>
<dbReference type="Proteomes" id="UP001211065">
    <property type="component" value="Unassembled WGS sequence"/>
</dbReference>
<dbReference type="SUPFAM" id="SSF49562">
    <property type="entry name" value="C2 domain (Calcium/lipid-binding domain, CaLB)"/>
    <property type="match status" value="1"/>
</dbReference>
<dbReference type="EMBL" id="JADGJW010000170">
    <property type="protein sequence ID" value="KAJ3222553.1"/>
    <property type="molecule type" value="Genomic_DNA"/>
</dbReference>
<keyword evidence="4" id="KW-1185">Reference proteome</keyword>
<gene>
    <name evidence="3" type="primary">CEP76</name>
    <name evidence="3" type="ORF">HK099_002185</name>
</gene>
<evidence type="ECO:0000313" key="4">
    <source>
        <dbReference type="Proteomes" id="UP001211065"/>
    </source>
</evidence>
<dbReference type="InterPro" id="IPR056290">
    <property type="entry name" value="CEPT76/DRC7_peptidase-like_dom"/>
</dbReference>
<dbReference type="AlphaFoldDB" id="A0AAD5XZE7"/>
<sequence>MNLKKLHQSLESEDFKKILEPIVNGARDYNQEEFKTLLKDSGIIEKISDELLNNSKSPQESFNTADESQKKEKLESDVNSTLQRLTRIGKLYFNLTLGSGRAFLAFKEVTEFVASSLSVHFKWMNNRFSSEKVLSTIEPAFNENWIIELESTDLLRLLEIDEPFHFVVIRSDLHGNNTLLGTRNVEWRQVLCYGSTSKVVDIKDIYNPQVTVGLLELKINFFPSQLKENLIRRDELDFQLKKEILNQKENDRLFFIYAKRWWNDFLLLKQGVFNNNFNKESRMIKIFTFEENSSVSIANNAEGDSNDDFGGRKVSVTFFLESIKCMYHKMPCFKILQGSFLQSPKHAARFVSLIPFERTLGIGDTNVDVWPNLHTFLSLGKGDVQEHAVLLCNLFLGFHLNAYVACGLGKKFSSVFLYFLKDKQNSAHLWVVTIDSNNVVTFWESLTGENFKLISKEKKKTKLDDDVETLNKKAASQRFKFFPYRTIGCCQHTDSIENCDFNLEDENKWKSFSREAIQSTKRYNNFYSQEFPFKSFPVNINDEINNEGFGNDFSIVKHDSHKKYFKLYKSPLKKSSHLHDFEIELAIKQKIVEYREDHGFSKKFSNTANLIEDKNLKYVLKQKIFNLENEKIFKKSFNYNVFECSFSELGSKVENEEIFGDALFFEGVKSLLNHGETFKLFPGGTK</sequence>
<name>A0AAD5XZE7_9FUNG</name>
<dbReference type="PANTHER" id="PTHR46436:SF1">
    <property type="entry name" value="CENTROSOMAL PROTEIN OF 76 KDA"/>
    <property type="match status" value="1"/>
</dbReference>
<reference evidence="3" key="1">
    <citation type="submission" date="2020-05" db="EMBL/GenBank/DDBJ databases">
        <title>Phylogenomic resolution of chytrid fungi.</title>
        <authorList>
            <person name="Stajich J.E."/>
            <person name="Amses K."/>
            <person name="Simmons R."/>
            <person name="Seto K."/>
            <person name="Myers J."/>
            <person name="Bonds A."/>
            <person name="Quandt C.A."/>
            <person name="Barry K."/>
            <person name="Liu P."/>
            <person name="Grigoriev I."/>
            <person name="Longcore J.E."/>
            <person name="James T.Y."/>
        </authorList>
    </citation>
    <scope>NUCLEOTIDE SEQUENCE</scope>
    <source>
        <strain evidence="3">JEL0476</strain>
    </source>
</reference>
<organism evidence="3 4">
    <name type="scientific">Clydaea vesicula</name>
    <dbReference type="NCBI Taxonomy" id="447962"/>
    <lineage>
        <taxon>Eukaryota</taxon>
        <taxon>Fungi</taxon>
        <taxon>Fungi incertae sedis</taxon>
        <taxon>Chytridiomycota</taxon>
        <taxon>Chytridiomycota incertae sedis</taxon>
        <taxon>Chytridiomycetes</taxon>
        <taxon>Lobulomycetales</taxon>
        <taxon>Lobulomycetaceae</taxon>
        <taxon>Clydaea</taxon>
    </lineage>
</organism>
<accession>A0AAD5XZE7</accession>
<evidence type="ECO:0000259" key="2">
    <source>
        <dbReference type="Pfam" id="PF24656"/>
    </source>
</evidence>
<feature type="domain" description="CEP76/DRC7 peptidase-like" evidence="2">
    <location>
        <begin position="368"/>
        <end position="512"/>
    </location>
</feature>
<dbReference type="InterPro" id="IPR035892">
    <property type="entry name" value="C2_domain_sf"/>
</dbReference>
<protein>
    <submittedName>
        <fullName evidence="3">Centrosomal protein of 76 kDa</fullName>
    </submittedName>
</protein>
<comment type="caution">
    <text evidence="3">The sequence shown here is derived from an EMBL/GenBank/DDBJ whole genome shotgun (WGS) entry which is preliminary data.</text>
</comment>
<evidence type="ECO:0000259" key="1">
    <source>
        <dbReference type="Pfam" id="PF15627"/>
    </source>
</evidence>
<evidence type="ECO:0000313" key="3">
    <source>
        <dbReference type="EMBL" id="KAJ3222553.1"/>
    </source>
</evidence>
<proteinExistence type="predicted"/>